<gene>
    <name evidence="1" type="ORF">CVT26_007662</name>
</gene>
<dbReference type="EMBL" id="NHYE01005492">
    <property type="protein sequence ID" value="PPQ71695.1"/>
    <property type="molecule type" value="Genomic_DNA"/>
</dbReference>
<name>A0A409VZM6_9AGAR</name>
<dbReference type="AlphaFoldDB" id="A0A409VZM6"/>
<evidence type="ECO:0000313" key="2">
    <source>
        <dbReference type="Proteomes" id="UP000284706"/>
    </source>
</evidence>
<organism evidence="1 2">
    <name type="scientific">Gymnopilus dilepis</name>
    <dbReference type="NCBI Taxonomy" id="231916"/>
    <lineage>
        <taxon>Eukaryota</taxon>
        <taxon>Fungi</taxon>
        <taxon>Dikarya</taxon>
        <taxon>Basidiomycota</taxon>
        <taxon>Agaricomycotina</taxon>
        <taxon>Agaricomycetes</taxon>
        <taxon>Agaricomycetidae</taxon>
        <taxon>Agaricales</taxon>
        <taxon>Agaricineae</taxon>
        <taxon>Hymenogastraceae</taxon>
        <taxon>Gymnopilus</taxon>
    </lineage>
</organism>
<sequence length="127" mass="13777">MQTGGGWMTGSERVMSAWADAGGDDDRFNLASVLHSSVFSPAFPSVSLPIMPMHMYATRDRRLPPPSSSRHAELRWCGRFGVLDFRFVTTVTLRSESRSSSCTCPAPTSSSSSILALALPPQRGIVE</sequence>
<evidence type="ECO:0000313" key="1">
    <source>
        <dbReference type="EMBL" id="PPQ71695.1"/>
    </source>
</evidence>
<accession>A0A409VZM6</accession>
<reference evidence="1 2" key="1">
    <citation type="journal article" date="2018" name="Evol. Lett.">
        <title>Horizontal gene cluster transfer increased hallucinogenic mushroom diversity.</title>
        <authorList>
            <person name="Reynolds H.T."/>
            <person name="Vijayakumar V."/>
            <person name="Gluck-Thaler E."/>
            <person name="Korotkin H.B."/>
            <person name="Matheny P.B."/>
            <person name="Slot J.C."/>
        </authorList>
    </citation>
    <scope>NUCLEOTIDE SEQUENCE [LARGE SCALE GENOMIC DNA]</scope>
    <source>
        <strain evidence="1 2">SRW20</strain>
    </source>
</reference>
<comment type="caution">
    <text evidence="1">The sequence shown here is derived from an EMBL/GenBank/DDBJ whole genome shotgun (WGS) entry which is preliminary data.</text>
</comment>
<keyword evidence="2" id="KW-1185">Reference proteome</keyword>
<protein>
    <submittedName>
        <fullName evidence="1">Uncharacterized protein</fullName>
    </submittedName>
</protein>
<dbReference type="Proteomes" id="UP000284706">
    <property type="component" value="Unassembled WGS sequence"/>
</dbReference>
<proteinExistence type="predicted"/>
<dbReference type="InParanoid" id="A0A409VZM6"/>